<dbReference type="KEGG" id="hhl:Halha_2372"/>
<dbReference type="InterPro" id="IPR041633">
    <property type="entry name" value="Polbeta"/>
</dbReference>
<keyword evidence="3" id="KW-1185">Reference proteome</keyword>
<protein>
    <submittedName>
        <fullName evidence="2">Putative nucleotidyltransferase</fullName>
    </submittedName>
</protein>
<dbReference type="InterPro" id="IPR043519">
    <property type="entry name" value="NT_sf"/>
</dbReference>
<feature type="domain" description="Polymerase beta nucleotidyltransferase" evidence="1">
    <location>
        <begin position="8"/>
        <end position="103"/>
    </location>
</feature>
<keyword evidence="2" id="KW-0808">Transferase</keyword>
<name>L0KB53_HALHC</name>
<proteinExistence type="predicted"/>
<evidence type="ECO:0000259" key="1">
    <source>
        <dbReference type="Pfam" id="PF18765"/>
    </source>
</evidence>
<dbReference type="PANTHER" id="PTHR43852">
    <property type="entry name" value="NUCLEOTIDYLTRANSFERASE"/>
    <property type="match status" value="1"/>
</dbReference>
<dbReference type="Gene3D" id="3.30.460.10">
    <property type="entry name" value="Beta Polymerase, domain 2"/>
    <property type="match status" value="1"/>
</dbReference>
<dbReference type="RefSeq" id="WP_015327960.1">
    <property type="nucleotide sequence ID" value="NC_019978.1"/>
</dbReference>
<dbReference type="Proteomes" id="UP000010880">
    <property type="component" value="Chromosome"/>
</dbReference>
<dbReference type="SUPFAM" id="SSF81301">
    <property type="entry name" value="Nucleotidyltransferase"/>
    <property type="match status" value="1"/>
</dbReference>
<evidence type="ECO:0000313" key="3">
    <source>
        <dbReference type="Proteomes" id="UP000010880"/>
    </source>
</evidence>
<dbReference type="eggNOG" id="COG1708">
    <property type="taxonomic scope" value="Bacteria"/>
</dbReference>
<dbReference type="OrthoDB" id="360741at2"/>
<dbReference type="InterPro" id="IPR052930">
    <property type="entry name" value="TA_antitoxin_MntA"/>
</dbReference>
<dbReference type="NCBIfam" id="NF047752">
    <property type="entry name" value="MntA_antitoxin"/>
    <property type="match status" value="1"/>
</dbReference>
<reference evidence="3" key="1">
    <citation type="submission" date="2012-02" db="EMBL/GenBank/DDBJ databases">
        <title>The complete genome of Halobacteroides halobius DSM 5150.</title>
        <authorList>
            <person name="Lucas S."/>
            <person name="Copeland A."/>
            <person name="Lapidus A."/>
            <person name="Glavina del Rio T."/>
            <person name="Dalin E."/>
            <person name="Tice H."/>
            <person name="Bruce D."/>
            <person name="Goodwin L."/>
            <person name="Pitluck S."/>
            <person name="Peters L."/>
            <person name="Mikhailova N."/>
            <person name="Gu W."/>
            <person name="Kyrpides N."/>
            <person name="Mavromatis K."/>
            <person name="Ivanova N."/>
            <person name="Brettin T."/>
            <person name="Detter J.C."/>
            <person name="Han C."/>
            <person name="Larimer F."/>
            <person name="Land M."/>
            <person name="Hauser L."/>
            <person name="Markowitz V."/>
            <person name="Cheng J.-F."/>
            <person name="Hugenholtz P."/>
            <person name="Woyke T."/>
            <person name="Wu D."/>
            <person name="Tindall B."/>
            <person name="Pomrenke H."/>
            <person name="Brambilla E."/>
            <person name="Klenk H.-P."/>
            <person name="Eisen J.A."/>
        </authorList>
    </citation>
    <scope>NUCLEOTIDE SEQUENCE [LARGE SCALE GENOMIC DNA]</scope>
    <source>
        <strain evidence="3">ATCC 35273 / DSM 5150 / MD-1</strain>
    </source>
</reference>
<dbReference type="Pfam" id="PF18765">
    <property type="entry name" value="Polbeta"/>
    <property type="match status" value="1"/>
</dbReference>
<dbReference type="EMBL" id="CP003359">
    <property type="protein sequence ID" value="AGB42246.1"/>
    <property type="molecule type" value="Genomic_DNA"/>
</dbReference>
<dbReference type="STRING" id="748449.Halha_2372"/>
<dbReference type="GO" id="GO:0016740">
    <property type="term" value="F:transferase activity"/>
    <property type="evidence" value="ECO:0007669"/>
    <property type="project" value="UniProtKB-KW"/>
</dbReference>
<dbReference type="AlphaFoldDB" id="L0KB53"/>
<dbReference type="HOGENOM" id="CLU_130257_1_4_9"/>
<evidence type="ECO:0000313" key="2">
    <source>
        <dbReference type="EMBL" id="AGB42246.1"/>
    </source>
</evidence>
<organism evidence="2 3">
    <name type="scientific">Halobacteroides halobius (strain ATCC 35273 / DSM 5150 / MD-1)</name>
    <dbReference type="NCBI Taxonomy" id="748449"/>
    <lineage>
        <taxon>Bacteria</taxon>
        <taxon>Bacillati</taxon>
        <taxon>Bacillota</taxon>
        <taxon>Clostridia</taxon>
        <taxon>Halanaerobiales</taxon>
        <taxon>Halobacteroidaceae</taxon>
        <taxon>Halobacteroides</taxon>
    </lineage>
</organism>
<dbReference type="PANTHER" id="PTHR43852:SF3">
    <property type="entry name" value="NUCLEOTIDYLTRANSFERASE"/>
    <property type="match status" value="1"/>
</dbReference>
<gene>
    <name evidence="2" type="ordered locus">Halha_2372</name>
</gene>
<dbReference type="CDD" id="cd05403">
    <property type="entry name" value="NT_KNTase_like"/>
    <property type="match status" value="1"/>
</dbReference>
<accession>L0KB53</accession>
<sequence>MDSNQISNTLQDILSTKQEIVFVYLFGSVAKGSENKLSDIDIAIYLNKDNMPPSGNFGYKAELIAELEEKIEKEIDLVILNDVSLELAFNIIKDGKLVLCNSKRKRADFHFRTQRDYLDFKPFLQVQDDYLNEWLYSESKR</sequence>